<dbReference type="EMBL" id="JAPFRF010000006">
    <property type="protein sequence ID" value="KAJ7329689.1"/>
    <property type="molecule type" value="Genomic_DNA"/>
</dbReference>
<dbReference type="GO" id="GO:0016020">
    <property type="term" value="C:membrane"/>
    <property type="evidence" value="ECO:0007669"/>
    <property type="project" value="TreeGrafter"/>
</dbReference>
<evidence type="ECO:0000259" key="4">
    <source>
        <dbReference type="Pfam" id="PF00005"/>
    </source>
</evidence>
<keyword evidence="1" id="KW-0547">Nucleotide-binding</keyword>
<dbReference type="FunFam" id="3.40.50.300:FF:004162">
    <property type="entry name" value="ATP binding cassette subfamily C member 5"/>
    <property type="match status" value="1"/>
</dbReference>
<accession>A0A9Q1B2I6</accession>
<evidence type="ECO:0000256" key="3">
    <source>
        <dbReference type="SAM" id="Phobius"/>
    </source>
</evidence>
<dbReference type="Proteomes" id="UP001142489">
    <property type="component" value="Unassembled WGS sequence"/>
</dbReference>
<dbReference type="OrthoDB" id="6500128at2759"/>
<dbReference type="GO" id="GO:0016887">
    <property type="term" value="F:ATP hydrolysis activity"/>
    <property type="evidence" value="ECO:0007669"/>
    <property type="project" value="InterPro"/>
</dbReference>
<keyword evidence="3" id="KW-0812">Transmembrane</keyword>
<keyword evidence="3" id="KW-1133">Transmembrane helix</keyword>
<dbReference type="Pfam" id="PF00005">
    <property type="entry name" value="ABC_tran"/>
    <property type="match status" value="1"/>
</dbReference>
<sequence>MYTCMRERADVRVNECSFLQPVLKGAQFGVQRNVLTNVMTLIVSLFVVLSPSSISAAEKGLALSYSIQLSGLLQVCVRTGTETEAKFISVEQITEYITKCVPEMKEGSALVKPPTDWPDKGEITFQQYRMKYQENTPEVLCDINLSIRGKEKVGIVGRTGSGKSSLGAALFRLVEPTTGTIVIDGIDIHTINLESLRSKLSVIPQDPVLFVGTIIFHCVTAAVLYAKKRVESIK</sequence>
<proteinExistence type="predicted"/>
<dbReference type="PANTHER" id="PTHR24223:SF10">
    <property type="entry name" value="ATP-BINDING CASSETTE SUB-FAMILY C MEMBER 12"/>
    <property type="match status" value="1"/>
</dbReference>
<name>A0A9Q1B2I6_9SAUR</name>
<evidence type="ECO:0000313" key="6">
    <source>
        <dbReference type="Proteomes" id="UP001142489"/>
    </source>
</evidence>
<keyword evidence="6" id="KW-1185">Reference proteome</keyword>
<keyword evidence="3" id="KW-0472">Membrane</keyword>
<dbReference type="GO" id="GO:0005524">
    <property type="term" value="F:ATP binding"/>
    <property type="evidence" value="ECO:0007669"/>
    <property type="project" value="UniProtKB-KW"/>
</dbReference>
<feature type="transmembrane region" description="Helical" evidence="3">
    <location>
        <begin position="207"/>
        <end position="226"/>
    </location>
</feature>
<dbReference type="PANTHER" id="PTHR24223">
    <property type="entry name" value="ATP-BINDING CASSETTE SUB-FAMILY C"/>
    <property type="match status" value="1"/>
</dbReference>
<gene>
    <name evidence="5" type="ORF">JRQ81_015863</name>
</gene>
<protein>
    <recommendedName>
        <fullName evidence="4">ABC transporter domain-containing protein</fullName>
    </recommendedName>
</protein>
<dbReference type="GO" id="GO:0042626">
    <property type="term" value="F:ATPase-coupled transmembrane transporter activity"/>
    <property type="evidence" value="ECO:0007669"/>
    <property type="project" value="TreeGrafter"/>
</dbReference>
<reference evidence="5" key="1">
    <citation type="journal article" date="2023" name="DNA Res.">
        <title>Chromosome-level genome assembly of Phrynocephalus forsythii using third-generation DNA sequencing and Hi-C analysis.</title>
        <authorList>
            <person name="Qi Y."/>
            <person name="Zhao W."/>
            <person name="Zhao Y."/>
            <person name="Niu C."/>
            <person name="Cao S."/>
            <person name="Zhang Y."/>
        </authorList>
    </citation>
    <scope>NUCLEOTIDE SEQUENCE</scope>
    <source>
        <tissue evidence="5">Muscle</tissue>
    </source>
</reference>
<feature type="domain" description="ABC transporter" evidence="4">
    <location>
        <begin position="142"/>
        <end position="215"/>
    </location>
</feature>
<dbReference type="InterPro" id="IPR027417">
    <property type="entry name" value="P-loop_NTPase"/>
</dbReference>
<dbReference type="InterPro" id="IPR050173">
    <property type="entry name" value="ABC_transporter_C-like"/>
</dbReference>
<dbReference type="SUPFAM" id="SSF52540">
    <property type="entry name" value="P-loop containing nucleoside triphosphate hydrolases"/>
    <property type="match status" value="1"/>
</dbReference>
<evidence type="ECO:0000313" key="5">
    <source>
        <dbReference type="EMBL" id="KAJ7329689.1"/>
    </source>
</evidence>
<comment type="caution">
    <text evidence="5">The sequence shown here is derived from an EMBL/GenBank/DDBJ whole genome shotgun (WGS) entry which is preliminary data.</text>
</comment>
<keyword evidence="2" id="KW-0067">ATP-binding</keyword>
<organism evidence="5 6">
    <name type="scientific">Phrynocephalus forsythii</name>
    <dbReference type="NCBI Taxonomy" id="171643"/>
    <lineage>
        <taxon>Eukaryota</taxon>
        <taxon>Metazoa</taxon>
        <taxon>Chordata</taxon>
        <taxon>Craniata</taxon>
        <taxon>Vertebrata</taxon>
        <taxon>Euteleostomi</taxon>
        <taxon>Lepidosauria</taxon>
        <taxon>Squamata</taxon>
        <taxon>Bifurcata</taxon>
        <taxon>Unidentata</taxon>
        <taxon>Episquamata</taxon>
        <taxon>Toxicofera</taxon>
        <taxon>Iguania</taxon>
        <taxon>Acrodonta</taxon>
        <taxon>Agamidae</taxon>
        <taxon>Agaminae</taxon>
        <taxon>Phrynocephalus</taxon>
    </lineage>
</organism>
<dbReference type="InterPro" id="IPR003439">
    <property type="entry name" value="ABC_transporter-like_ATP-bd"/>
</dbReference>
<evidence type="ECO:0000256" key="1">
    <source>
        <dbReference type="ARBA" id="ARBA00022741"/>
    </source>
</evidence>
<evidence type="ECO:0000256" key="2">
    <source>
        <dbReference type="ARBA" id="ARBA00022840"/>
    </source>
</evidence>
<dbReference type="Gene3D" id="3.40.50.300">
    <property type="entry name" value="P-loop containing nucleotide triphosphate hydrolases"/>
    <property type="match status" value="1"/>
</dbReference>
<dbReference type="AlphaFoldDB" id="A0A9Q1B2I6"/>